<comment type="similarity">
    <text evidence="2">Belongs to the bacteroidetes fimbrillin superfamily. FimB/Mfa2 family.</text>
</comment>
<evidence type="ECO:0000256" key="5">
    <source>
        <dbReference type="ARBA" id="ARBA00023139"/>
    </source>
</evidence>
<dbReference type="KEGG" id="ada:A5CPEGH6_23310"/>
<feature type="signal peptide" evidence="8">
    <location>
        <begin position="1"/>
        <end position="19"/>
    </location>
</feature>
<comment type="subcellular location">
    <subcellularLocation>
        <location evidence="1">Cell outer membrane</location>
    </subcellularLocation>
</comment>
<organism evidence="9 10">
    <name type="scientific">Alistipes dispar</name>
    <dbReference type="NCBI Taxonomy" id="2585119"/>
    <lineage>
        <taxon>Bacteria</taxon>
        <taxon>Pseudomonadati</taxon>
        <taxon>Bacteroidota</taxon>
        <taxon>Bacteroidia</taxon>
        <taxon>Bacteroidales</taxon>
        <taxon>Rikenellaceae</taxon>
        <taxon>Alistipes</taxon>
    </lineage>
</organism>
<dbReference type="GeneID" id="98674314"/>
<evidence type="ECO:0000256" key="8">
    <source>
        <dbReference type="SAM" id="SignalP"/>
    </source>
</evidence>
<name>A0A4Y1X308_9BACT</name>
<keyword evidence="6" id="KW-0998">Cell outer membrane</keyword>
<evidence type="ECO:0000256" key="4">
    <source>
        <dbReference type="ARBA" id="ARBA00023136"/>
    </source>
</evidence>
<keyword evidence="10" id="KW-1185">Reference proteome</keyword>
<dbReference type="AlphaFoldDB" id="A0A4Y1X308"/>
<dbReference type="Proteomes" id="UP000319374">
    <property type="component" value="Chromosome"/>
</dbReference>
<evidence type="ECO:0000313" key="9">
    <source>
        <dbReference type="EMBL" id="BBL07693.1"/>
    </source>
</evidence>
<reference evidence="10" key="1">
    <citation type="submission" date="2019-06" db="EMBL/GenBank/DDBJ databases">
        <title>Alistipes onderdonkii subsp. vulgaris subsp. nov., Alistipes dispar sp. nov. and Alistipes communis sp. nov., isolated from human faeces, and creation of Alistipes onderdonkii subsp. onderdonkii subsp. nov.</title>
        <authorList>
            <person name="Sakamoto M."/>
            <person name="Ikeyama N."/>
            <person name="Ogata Y."/>
            <person name="Suda W."/>
            <person name="Iino T."/>
            <person name="Hattori M."/>
            <person name="Ohkuma M."/>
        </authorList>
    </citation>
    <scope>NUCLEOTIDE SEQUENCE [LARGE SCALE GENOMIC DNA]</scope>
    <source>
        <strain evidence="10">5CPEGH6</strain>
    </source>
</reference>
<evidence type="ECO:0000256" key="2">
    <source>
        <dbReference type="ARBA" id="ARBA00007248"/>
    </source>
</evidence>
<evidence type="ECO:0008006" key="11">
    <source>
        <dbReference type="Google" id="ProtNLM"/>
    </source>
</evidence>
<keyword evidence="4" id="KW-0472">Membrane</keyword>
<dbReference type="InterPro" id="IPR014941">
    <property type="entry name" value="FimB/Mfa2/Mfa3"/>
</dbReference>
<proteinExistence type="inferred from homology"/>
<evidence type="ECO:0000313" key="10">
    <source>
        <dbReference type="Proteomes" id="UP000319374"/>
    </source>
</evidence>
<dbReference type="RefSeq" id="WP_141429830.1">
    <property type="nucleotide sequence ID" value="NZ_AP019736.1"/>
</dbReference>
<evidence type="ECO:0000256" key="1">
    <source>
        <dbReference type="ARBA" id="ARBA00004442"/>
    </source>
</evidence>
<dbReference type="PROSITE" id="PS51257">
    <property type="entry name" value="PROKAR_LIPOPROTEIN"/>
    <property type="match status" value="1"/>
</dbReference>
<dbReference type="GO" id="GO:0009279">
    <property type="term" value="C:cell outer membrane"/>
    <property type="evidence" value="ECO:0007669"/>
    <property type="project" value="UniProtKB-SubCell"/>
</dbReference>
<evidence type="ECO:0000256" key="6">
    <source>
        <dbReference type="ARBA" id="ARBA00023237"/>
    </source>
</evidence>
<keyword evidence="7" id="KW-0449">Lipoprotein</keyword>
<evidence type="ECO:0000256" key="7">
    <source>
        <dbReference type="ARBA" id="ARBA00023288"/>
    </source>
</evidence>
<accession>A0A4Y1X308</accession>
<gene>
    <name evidence="9" type="ORF">A5CPEGH6_23310</name>
</gene>
<keyword evidence="5" id="KW-0564">Palmitate</keyword>
<sequence length="320" mass="35067">MKHAFLGAFALLLSAVSCSDDDNNNGSGTPDNLVTPKISARITEQVAQDAPFTGILEIFPCRAGGSDYFGNYINGKLTIFNGYYTIVQGDVYGNNNRELHLPIGPYNMVYWGTPKHEEPIHNSPEINSPGIVKGANLADMYFSLRPYGDGTYKPVYDLVHAVQETRIGSEELHTGLIRVSAGLIVNLRQKDNAVFNSNVKSVKVQIGGIAEKLNFYTAEPVNQTKTVRFDLSRSEDNTTMSNATVMLFPSAPNPTLELYITLADNSIHKLTQTLNSSLSANTLLTLNVVIGEILPEGNPGDFTITDWNEESETIEFPTVE</sequence>
<feature type="chain" id="PRO_5021342643" description="Fimbrillin-A associated anchor proteins Mfa1 and Mfa2" evidence="8">
    <location>
        <begin position="20"/>
        <end position="320"/>
    </location>
</feature>
<evidence type="ECO:0000256" key="3">
    <source>
        <dbReference type="ARBA" id="ARBA00022729"/>
    </source>
</evidence>
<dbReference type="Pfam" id="PF08842">
    <property type="entry name" value="Mfa2"/>
    <property type="match status" value="1"/>
</dbReference>
<dbReference type="EMBL" id="AP019736">
    <property type="protein sequence ID" value="BBL07693.1"/>
    <property type="molecule type" value="Genomic_DNA"/>
</dbReference>
<dbReference type="OrthoDB" id="1024471at2"/>
<keyword evidence="3 8" id="KW-0732">Signal</keyword>
<protein>
    <recommendedName>
        <fullName evidence="11">Fimbrillin-A associated anchor proteins Mfa1 and Mfa2</fullName>
    </recommendedName>
</protein>